<accession>K0RUC0</accession>
<evidence type="ECO:0000313" key="3">
    <source>
        <dbReference type="Proteomes" id="UP000266841"/>
    </source>
</evidence>
<keyword evidence="3" id="KW-1185">Reference proteome</keyword>
<comment type="caution">
    <text evidence="2">The sequence shown here is derived from an EMBL/GenBank/DDBJ whole genome shotgun (WGS) entry which is preliminary data.</text>
</comment>
<organism evidence="2 3">
    <name type="scientific">Thalassiosira oceanica</name>
    <name type="common">Marine diatom</name>
    <dbReference type="NCBI Taxonomy" id="159749"/>
    <lineage>
        <taxon>Eukaryota</taxon>
        <taxon>Sar</taxon>
        <taxon>Stramenopiles</taxon>
        <taxon>Ochrophyta</taxon>
        <taxon>Bacillariophyta</taxon>
        <taxon>Coscinodiscophyceae</taxon>
        <taxon>Thalassiosirophycidae</taxon>
        <taxon>Thalassiosirales</taxon>
        <taxon>Thalassiosiraceae</taxon>
        <taxon>Thalassiosira</taxon>
    </lineage>
</organism>
<feature type="compositionally biased region" description="Polar residues" evidence="1">
    <location>
        <begin position="76"/>
        <end position="85"/>
    </location>
</feature>
<evidence type="ECO:0000256" key="1">
    <source>
        <dbReference type="SAM" id="MobiDB-lite"/>
    </source>
</evidence>
<feature type="region of interest" description="Disordered" evidence="1">
    <location>
        <begin position="1"/>
        <end position="32"/>
    </location>
</feature>
<feature type="region of interest" description="Disordered" evidence="1">
    <location>
        <begin position="65"/>
        <end position="85"/>
    </location>
</feature>
<name>K0RUC0_THAOC</name>
<gene>
    <name evidence="2" type="ORF">THAOC_28234</name>
</gene>
<evidence type="ECO:0000313" key="2">
    <source>
        <dbReference type="EMBL" id="EJK52481.1"/>
    </source>
</evidence>
<dbReference type="EMBL" id="AGNL01039749">
    <property type="protein sequence ID" value="EJK52481.1"/>
    <property type="molecule type" value="Genomic_DNA"/>
</dbReference>
<dbReference type="Proteomes" id="UP000266841">
    <property type="component" value="Unassembled WGS sequence"/>
</dbReference>
<dbReference type="AlphaFoldDB" id="K0RUC0"/>
<sequence length="85" mass="9667">MDAGRDADARRRKEGREAEEEYSEDSKHNLIHHPSQGRRRIMLSRYRPCALAALLLAARDDRAGAFTATTRPPGKESTQGLRQEY</sequence>
<feature type="compositionally biased region" description="Basic and acidic residues" evidence="1">
    <location>
        <begin position="1"/>
        <end position="16"/>
    </location>
</feature>
<proteinExistence type="predicted"/>
<protein>
    <submittedName>
        <fullName evidence="2">Uncharacterized protein</fullName>
    </submittedName>
</protein>
<reference evidence="2 3" key="1">
    <citation type="journal article" date="2012" name="Genome Biol.">
        <title>Genome and low-iron response of an oceanic diatom adapted to chronic iron limitation.</title>
        <authorList>
            <person name="Lommer M."/>
            <person name="Specht M."/>
            <person name="Roy A.S."/>
            <person name="Kraemer L."/>
            <person name="Andreson R."/>
            <person name="Gutowska M.A."/>
            <person name="Wolf J."/>
            <person name="Bergner S.V."/>
            <person name="Schilhabel M.B."/>
            <person name="Klostermeier U.C."/>
            <person name="Beiko R.G."/>
            <person name="Rosenstiel P."/>
            <person name="Hippler M."/>
            <person name="Laroche J."/>
        </authorList>
    </citation>
    <scope>NUCLEOTIDE SEQUENCE [LARGE SCALE GENOMIC DNA]</scope>
    <source>
        <strain evidence="2 3">CCMP1005</strain>
    </source>
</reference>